<proteinExistence type="predicted"/>
<accession>A0A8T0WLV6</accession>
<gene>
    <name evidence="2" type="ORF">PVAP13_1NG183800</name>
</gene>
<dbReference type="AlphaFoldDB" id="A0A8T0WLV6"/>
<comment type="caution">
    <text evidence="2">The sequence shown here is derived from an EMBL/GenBank/DDBJ whole genome shotgun (WGS) entry which is preliminary data.</text>
</comment>
<evidence type="ECO:0000313" key="2">
    <source>
        <dbReference type="EMBL" id="KAG2650002.1"/>
    </source>
</evidence>
<keyword evidence="3" id="KW-1185">Reference proteome</keyword>
<organism evidence="2 3">
    <name type="scientific">Panicum virgatum</name>
    <name type="common">Blackwell switchgrass</name>
    <dbReference type="NCBI Taxonomy" id="38727"/>
    <lineage>
        <taxon>Eukaryota</taxon>
        <taxon>Viridiplantae</taxon>
        <taxon>Streptophyta</taxon>
        <taxon>Embryophyta</taxon>
        <taxon>Tracheophyta</taxon>
        <taxon>Spermatophyta</taxon>
        <taxon>Magnoliopsida</taxon>
        <taxon>Liliopsida</taxon>
        <taxon>Poales</taxon>
        <taxon>Poaceae</taxon>
        <taxon>PACMAD clade</taxon>
        <taxon>Panicoideae</taxon>
        <taxon>Panicodae</taxon>
        <taxon>Paniceae</taxon>
        <taxon>Panicinae</taxon>
        <taxon>Panicum</taxon>
        <taxon>Panicum sect. Hiantes</taxon>
    </lineage>
</organism>
<evidence type="ECO:0000256" key="1">
    <source>
        <dbReference type="SAM" id="MobiDB-lite"/>
    </source>
</evidence>
<reference evidence="2" key="1">
    <citation type="submission" date="2020-05" db="EMBL/GenBank/DDBJ databases">
        <title>WGS assembly of Panicum virgatum.</title>
        <authorList>
            <person name="Lovell J.T."/>
            <person name="Jenkins J."/>
            <person name="Shu S."/>
            <person name="Juenger T.E."/>
            <person name="Schmutz J."/>
        </authorList>
    </citation>
    <scope>NUCLEOTIDE SEQUENCE</scope>
    <source>
        <strain evidence="2">AP13</strain>
    </source>
</reference>
<dbReference type="EMBL" id="CM029038">
    <property type="protein sequence ID" value="KAG2650002.1"/>
    <property type="molecule type" value="Genomic_DNA"/>
</dbReference>
<protein>
    <submittedName>
        <fullName evidence="2">Uncharacterized protein</fullName>
    </submittedName>
</protein>
<name>A0A8T0WLV6_PANVG</name>
<sequence length="93" mass="10759">MYAHKDFPKVRPDQIEYTVVCKNNVKKRSRSDKSGIGQTVEEEDCSKKGKSKKNKRPFQEQDDSFVPVPCMKEFRDDCLRGLHVISLSKPTKL</sequence>
<evidence type="ECO:0000313" key="3">
    <source>
        <dbReference type="Proteomes" id="UP000823388"/>
    </source>
</evidence>
<feature type="region of interest" description="Disordered" evidence="1">
    <location>
        <begin position="26"/>
        <end position="62"/>
    </location>
</feature>
<dbReference type="Proteomes" id="UP000823388">
    <property type="component" value="Chromosome 1N"/>
</dbReference>